<keyword evidence="1" id="KW-1133">Transmembrane helix</keyword>
<reference evidence="2" key="1">
    <citation type="journal article" date="2022" name="Front. Genet.">
        <title>Chromosome-Scale Assembly of the Dendrobium nobile Genome Provides Insights Into the Molecular Mechanism of the Biosynthesis of the Medicinal Active Ingredient of Dendrobium.</title>
        <authorList>
            <person name="Xu Q."/>
            <person name="Niu S.-C."/>
            <person name="Li K.-L."/>
            <person name="Zheng P.-J."/>
            <person name="Zhang X.-J."/>
            <person name="Jia Y."/>
            <person name="Liu Y."/>
            <person name="Niu Y.-X."/>
            <person name="Yu L.-H."/>
            <person name="Chen D.-F."/>
            <person name="Zhang G.-Q."/>
        </authorList>
    </citation>
    <scope>NUCLEOTIDE SEQUENCE</scope>
    <source>
        <tissue evidence="2">Leaf</tissue>
    </source>
</reference>
<gene>
    <name evidence="2" type="ORF">KFK09_014758</name>
</gene>
<accession>A0A8T3B4A1</accession>
<protein>
    <submittedName>
        <fullName evidence="2">Uncharacterized protein</fullName>
    </submittedName>
</protein>
<dbReference type="Proteomes" id="UP000829196">
    <property type="component" value="Unassembled WGS sequence"/>
</dbReference>
<name>A0A8T3B4A1_DENNO</name>
<sequence>MSWHSFPFWSLCDDGPTFTWWGTAKASGQRSLLLAFINSPTPLFLLPSCTRSDRRRPLRRRLKRQR</sequence>
<evidence type="ECO:0000313" key="2">
    <source>
        <dbReference type="EMBL" id="KAI0503815.1"/>
    </source>
</evidence>
<keyword evidence="1" id="KW-0812">Transmembrane</keyword>
<evidence type="ECO:0000256" key="1">
    <source>
        <dbReference type="SAM" id="Phobius"/>
    </source>
</evidence>
<evidence type="ECO:0000313" key="3">
    <source>
        <dbReference type="Proteomes" id="UP000829196"/>
    </source>
</evidence>
<organism evidence="2 3">
    <name type="scientific">Dendrobium nobile</name>
    <name type="common">Orchid</name>
    <dbReference type="NCBI Taxonomy" id="94219"/>
    <lineage>
        <taxon>Eukaryota</taxon>
        <taxon>Viridiplantae</taxon>
        <taxon>Streptophyta</taxon>
        <taxon>Embryophyta</taxon>
        <taxon>Tracheophyta</taxon>
        <taxon>Spermatophyta</taxon>
        <taxon>Magnoliopsida</taxon>
        <taxon>Liliopsida</taxon>
        <taxon>Asparagales</taxon>
        <taxon>Orchidaceae</taxon>
        <taxon>Epidendroideae</taxon>
        <taxon>Malaxideae</taxon>
        <taxon>Dendrobiinae</taxon>
        <taxon>Dendrobium</taxon>
    </lineage>
</organism>
<comment type="caution">
    <text evidence="2">The sequence shown here is derived from an EMBL/GenBank/DDBJ whole genome shotgun (WGS) entry which is preliminary data.</text>
</comment>
<feature type="transmembrane region" description="Helical" evidence="1">
    <location>
        <begin position="31"/>
        <end position="50"/>
    </location>
</feature>
<dbReference type="AlphaFoldDB" id="A0A8T3B4A1"/>
<keyword evidence="3" id="KW-1185">Reference proteome</keyword>
<keyword evidence="1" id="KW-0472">Membrane</keyword>
<dbReference type="EMBL" id="JAGYWB010000011">
    <property type="protein sequence ID" value="KAI0503815.1"/>
    <property type="molecule type" value="Genomic_DNA"/>
</dbReference>
<proteinExistence type="predicted"/>